<evidence type="ECO:0000256" key="3">
    <source>
        <dbReference type="ARBA" id="ARBA00022771"/>
    </source>
</evidence>
<dbReference type="Proteomes" id="UP000036987">
    <property type="component" value="Unassembled WGS sequence"/>
</dbReference>
<evidence type="ECO:0000313" key="6">
    <source>
        <dbReference type="EMBL" id="KMZ62558.1"/>
    </source>
</evidence>
<dbReference type="InterPro" id="IPR002653">
    <property type="entry name" value="Znf_A20"/>
</dbReference>
<evidence type="ECO:0000256" key="1">
    <source>
        <dbReference type="ARBA" id="ARBA00003732"/>
    </source>
</evidence>
<reference evidence="7" key="1">
    <citation type="journal article" date="2016" name="Nature">
        <title>The genome of the seagrass Zostera marina reveals angiosperm adaptation to the sea.</title>
        <authorList>
            <person name="Olsen J.L."/>
            <person name="Rouze P."/>
            <person name="Verhelst B."/>
            <person name="Lin Y.-C."/>
            <person name="Bayer T."/>
            <person name="Collen J."/>
            <person name="Dattolo E."/>
            <person name="De Paoli E."/>
            <person name="Dittami S."/>
            <person name="Maumus F."/>
            <person name="Michel G."/>
            <person name="Kersting A."/>
            <person name="Lauritano C."/>
            <person name="Lohaus R."/>
            <person name="Toepel M."/>
            <person name="Tonon T."/>
            <person name="Vanneste K."/>
            <person name="Amirebrahimi M."/>
            <person name="Brakel J."/>
            <person name="Bostroem C."/>
            <person name="Chovatia M."/>
            <person name="Grimwood J."/>
            <person name="Jenkins J.W."/>
            <person name="Jueterbock A."/>
            <person name="Mraz A."/>
            <person name="Stam W.T."/>
            <person name="Tice H."/>
            <person name="Bornberg-Bauer E."/>
            <person name="Green P.J."/>
            <person name="Pearson G.A."/>
            <person name="Procaccini G."/>
            <person name="Duarte C.M."/>
            <person name="Schmutz J."/>
            <person name="Reusch T.B.H."/>
            <person name="Van de Peer Y."/>
        </authorList>
    </citation>
    <scope>NUCLEOTIDE SEQUENCE [LARGE SCALE GENOMIC DNA]</scope>
    <source>
        <strain evidence="7">cv. Finnish</strain>
    </source>
</reference>
<dbReference type="EMBL" id="LFYR01001341">
    <property type="protein sequence ID" value="KMZ62558.1"/>
    <property type="molecule type" value="Genomic_DNA"/>
</dbReference>
<name>A0A0K9P0P6_ZOSMR</name>
<comment type="function">
    <text evidence="1">May be involved in environmental stress response.</text>
</comment>
<dbReference type="GO" id="GO:0008270">
    <property type="term" value="F:zinc ion binding"/>
    <property type="evidence" value="ECO:0007669"/>
    <property type="project" value="UniProtKB-KW"/>
</dbReference>
<protein>
    <recommendedName>
        <fullName evidence="5">A20-type domain-containing protein</fullName>
    </recommendedName>
</protein>
<keyword evidence="2" id="KW-0479">Metal-binding</keyword>
<organism evidence="6 7">
    <name type="scientific">Zostera marina</name>
    <name type="common">Eelgrass</name>
    <dbReference type="NCBI Taxonomy" id="29655"/>
    <lineage>
        <taxon>Eukaryota</taxon>
        <taxon>Viridiplantae</taxon>
        <taxon>Streptophyta</taxon>
        <taxon>Embryophyta</taxon>
        <taxon>Tracheophyta</taxon>
        <taxon>Spermatophyta</taxon>
        <taxon>Magnoliopsida</taxon>
        <taxon>Liliopsida</taxon>
        <taxon>Zosteraceae</taxon>
        <taxon>Zostera</taxon>
    </lineage>
</organism>
<dbReference type="Pfam" id="PF01754">
    <property type="entry name" value="zf-A20"/>
    <property type="match status" value="1"/>
</dbReference>
<sequence length="90" mass="10076">MKNYLLNLQIPWENSSSFLSHVSSSLCRFWQTNNTHFGDLQTSTMPVMCANGCGFFGNSTTNNLCSKCYKDHILSKSKLASGGFHRPHSL</sequence>
<gene>
    <name evidence="6" type="ORF">ZOSMA_456G00090</name>
</gene>
<dbReference type="OrthoDB" id="428577at2759"/>
<keyword evidence="4" id="KW-0862">Zinc</keyword>
<evidence type="ECO:0000313" key="7">
    <source>
        <dbReference type="Proteomes" id="UP000036987"/>
    </source>
</evidence>
<evidence type="ECO:0000259" key="5">
    <source>
        <dbReference type="PROSITE" id="PS51036"/>
    </source>
</evidence>
<dbReference type="SMART" id="SM00259">
    <property type="entry name" value="ZnF_A20"/>
    <property type="match status" value="1"/>
</dbReference>
<dbReference type="Gene3D" id="1.20.5.4770">
    <property type="match status" value="1"/>
</dbReference>
<dbReference type="SUPFAM" id="SSF57716">
    <property type="entry name" value="Glucocorticoid receptor-like (DNA-binding domain)"/>
    <property type="match status" value="1"/>
</dbReference>
<dbReference type="AlphaFoldDB" id="A0A0K9P0P6"/>
<evidence type="ECO:0000256" key="2">
    <source>
        <dbReference type="ARBA" id="ARBA00022723"/>
    </source>
</evidence>
<accession>A0A0K9P0P6</accession>
<keyword evidence="7" id="KW-1185">Reference proteome</keyword>
<dbReference type="PROSITE" id="PS51036">
    <property type="entry name" value="ZF_A20"/>
    <property type="match status" value="1"/>
</dbReference>
<feature type="domain" description="A20-type" evidence="5">
    <location>
        <begin position="43"/>
        <end position="77"/>
    </location>
</feature>
<comment type="caution">
    <text evidence="6">The sequence shown here is derived from an EMBL/GenBank/DDBJ whole genome shotgun (WGS) entry which is preliminary data.</text>
</comment>
<dbReference type="STRING" id="29655.A0A0K9P0P6"/>
<proteinExistence type="predicted"/>
<keyword evidence="3" id="KW-0863">Zinc-finger</keyword>
<dbReference type="GO" id="GO:0003677">
    <property type="term" value="F:DNA binding"/>
    <property type="evidence" value="ECO:0007669"/>
    <property type="project" value="InterPro"/>
</dbReference>
<evidence type="ECO:0000256" key="4">
    <source>
        <dbReference type="ARBA" id="ARBA00022833"/>
    </source>
</evidence>